<evidence type="ECO:0000256" key="1">
    <source>
        <dbReference type="ARBA" id="ARBA00006336"/>
    </source>
</evidence>
<evidence type="ECO:0000313" key="4">
    <source>
        <dbReference type="EMBL" id="KAJ4108703.1"/>
    </source>
</evidence>
<gene>
    <name evidence="4" type="primary">ISC1_3</name>
    <name evidence="4" type="ORF">NW768_012180</name>
</gene>
<proteinExistence type="inferred from homology"/>
<evidence type="ECO:0000313" key="5">
    <source>
        <dbReference type="Proteomes" id="UP001152024"/>
    </source>
</evidence>
<keyword evidence="2" id="KW-0378">Hydrolase</keyword>
<dbReference type="InterPro" id="IPR050272">
    <property type="entry name" value="Isochorismatase-like_hydrls"/>
</dbReference>
<dbReference type="Gene3D" id="3.40.50.850">
    <property type="entry name" value="Isochorismatase-like"/>
    <property type="match status" value="1"/>
</dbReference>
<dbReference type="InterPro" id="IPR036380">
    <property type="entry name" value="Isochorismatase-like_sf"/>
</dbReference>
<dbReference type="Proteomes" id="UP001152024">
    <property type="component" value="Unassembled WGS sequence"/>
</dbReference>
<name>A0ABQ8QVI6_FUSEQ</name>
<organism evidence="4 5">
    <name type="scientific">Fusarium equiseti</name>
    <name type="common">Fusarium scirpi</name>
    <dbReference type="NCBI Taxonomy" id="61235"/>
    <lineage>
        <taxon>Eukaryota</taxon>
        <taxon>Fungi</taxon>
        <taxon>Dikarya</taxon>
        <taxon>Ascomycota</taxon>
        <taxon>Pezizomycotina</taxon>
        <taxon>Sordariomycetes</taxon>
        <taxon>Hypocreomycetidae</taxon>
        <taxon>Hypocreales</taxon>
        <taxon>Nectriaceae</taxon>
        <taxon>Fusarium</taxon>
        <taxon>Fusarium incarnatum-equiseti species complex</taxon>
    </lineage>
</organism>
<dbReference type="EMBL" id="JAOQBH010000038">
    <property type="protein sequence ID" value="KAJ4108703.1"/>
    <property type="molecule type" value="Genomic_DNA"/>
</dbReference>
<comment type="similarity">
    <text evidence="1">Belongs to the isochorismatase family.</text>
</comment>
<accession>A0ABQ8QVI6</accession>
<evidence type="ECO:0000256" key="2">
    <source>
        <dbReference type="ARBA" id="ARBA00022801"/>
    </source>
</evidence>
<dbReference type="PANTHER" id="PTHR43540">
    <property type="entry name" value="PEROXYUREIDOACRYLATE/UREIDOACRYLATE AMIDOHYDROLASE-RELATED"/>
    <property type="match status" value="1"/>
</dbReference>
<dbReference type="Pfam" id="PF00857">
    <property type="entry name" value="Isochorismatase"/>
    <property type="match status" value="1"/>
</dbReference>
<reference evidence="4" key="1">
    <citation type="submission" date="2022-09" db="EMBL/GenBank/DDBJ databases">
        <title>Fusarium specimens isolated from Avocado Roots.</title>
        <authorList>
            <person name="Stajich J."/>
            <person name="Roper C."/>
            <person name="Heimlech-Rivalta G."/>
        </authorList>
    </citation>
    <scope>NUCLEOTIDE SEQUENCE</scope>
    <source>
        <strain evidence="4">CF00095</strain>
    </source>
</reference>
<protein>
    <submittedName>
        <fullName evidence="4">Phospholipase C type enzyme</fullName>
    </submittedName>
</protein>
<comment type="caution">
    <text evidence="4">The sequence shown here is derived from an EMBL/GenBank/DDBJ whole genome shotgun (WGS) entry which is preliminary data.</text>
</comment>
<dbReference type="PANTHER" id="PTHR43540:SF15">
    <property type="entry name" value="BLR5631 PROTEIN"/>
    <property type="match status" value="1"/>
</dbReference>
<keyword evidence="5" id="KW-1185">Reference proteome</keyword>
<dbReference type="SUPFAM" id="SSF52499">
    <property type="entry name" value="Isochorismatase-like hydrolases"/>
    <property type="match status" value="1"/>
</dbReference>
<feature type="domain" description="Isochorismatase-like" evidence="3">
    <location>
        <begin position="24"/>
        <end position="190"/>
    </location>
</feature>
<sequence length="194" mass="20797">MSTTGVAFRTLLDIKPSTASTSDSVLIIIDAQNEYATGKLKIENIEASRPVIASLLQRYRAANAPVVHVVHVTPSGAPVFTPSTELAEEFDELKPAEGEKVIEKLHPGSFTGTALQEILEAIGKSKIVLVGYMAHVCISTTARQGAERGWDVLVVEDAIGDRNIPGVNAQELKKVALYEIADAFGTIVQSKDIN</sequence>
<evidence type="ECO:0000259" key="3">
    <source>
        <dbReference type="Pfam" id="PF00857"/>
    </source>
</evidence>
<dbReference type="InterPro" id="IPR000868">
    <property type="entry name" value="Isochorismatase-like_dom"/>
</dbReference>